<dbReference type="SUPFAM" id="SSF53098">
    <property type="entry name" value="Ribonuclease H-like"/>
    <property type="match status" value="1"/>
</dbReference>
<gene>
    <name evidence="2" type="ORF">EPI10_001398</name>
</gene>
<dbReference type="SUPFAM" id="SSF56672">
    <property type="entry name" value="DNA/RNA polymerases"/>
    <property type="match status" value="1"/>
</dbReference>
<organism evidence="2 3">
    <name type="scientific">Gossypium australe</name>
    <dbReference type="NCBI Taxonomy" id="47621"/>
    <lineage>
        <taxon>Eukaryota</taxon>
        <taxon>Viridiplantae</taxon>
        <taxon>Streptophyta</taxon>
        <taxon>Embryophyta</taxon>
        <taxon>Tracheophyta</taxon>
        <taxon>Spermatophyta</taxon>
        <taxon>Magnoliopsida</taxon>
        <taxon>eudicotyledons</taxon>
        <taxon>Gunneridae</taxon>
        <taxon>Pentapetalae</taxon>
        <taxon>rosids</taxon>
        <taxon>malvids</taxon>
        <taxon>Malvales</taxon>
        <taxon>Malvaceae</taxon>
        <taxon>Malvoideae</taxon>
        <taxon>Gossypium</taxon>
    </lineage>
</organism>
<dbReference type="Pfam" id="PF13456">
    <property type="entry name" value="RVT_3"/>
    <property type="match status" value="1"/>
</dbReference>
<evidence type="ECO:0000313" key="3">
    <source>
        <dbReference type="Proteomes" id="UP000325315"/>
    </source>
</evidence>
<accession>A0A5B6VAY3</accession>
<dbReference type="GO" id="GO:0004523">
    <property type="term" value="F:RNA-DNA hybrid ribonuclease activity"/>
    <property type="evidence" value="ECO:0007669"/>
    <property type="project" value="InterPro"/>
</dbReference>
<dbReference type="InterPro" id="IPR043502">
    <property type="entry name" value="DNA/RNA_pol_sf"/>
</dbReference>
<dbReference type="PANTHER" id="PTHR48475:SF2">
    <property type="entry name" value="RIBONUCLEASE H"/>
    <property type="match status" value="1"/>
</dbReference>
<dbReference type="Gene3D" id="3.10.10.10">
    <property type="entry name" value="HIV Type 1 Reverse Transcriptase, subunit A, domain 1"/>
    <property type="match status" value="1"/>
</dbReference>
<dbReference type="CDD" id="cd01647">
    <property type="entry name" value="RT_LTR"/>
    <property type="match status" value="1"/>
</dbReference>
<dbReference type="PANTHER" id="PTHR48475">
    <property type="entry name" value="RIBONUCLEASE H"/>
    <property type="match status" value="1"/>
</dbReference>
<protein>
    <submittedName>
        <fullName evidence="2">Pol-polyprotein</fullName>
    </submittedName>
</protein>
<dbReference type="InterPro" id="IPR012337">
    <property type="entry name" value="RNaseH-like_sf"/>
</dbReference>
<feature type="domain" description="RNase H type-1" evidence="1">
    <location>
        <begin position="353"/>
        <end position="464"/>
    </location>
</feature>
<reference evidence="2" key="1">
    <citation type="submission" date="2019-08" db="EMBL/GenBank/DDBJ databases">
        <authorList>
            <person name="Liu F."/>
        </authorList>
    </citation>
    <scope>NUCLEOTIDE SEQUENCE [LARGE SCALE GENOMIC DNA]</scope>
    <source>
        <strain evidence="2">PA1801</strain>
        <tissue evidence="2">Leaf</tissue>
    </source>
</reference>
<evidence type="ECO:0000313" key="2">
    <source>
        <dbReference type="EMBL" id="KAA3466299.1"/>
    </source>
</evidence>
<dbReference type="GO" id="GO:0003676">
    <property type="term" value="F:nucleic acid binding"/>
    <property type="evidence" value="ECO:0007669"/>
    <property type="project" value="InterPro"/>
</dbReference>
<dbReference type="Gene3D" id="3.30.70.270">
    <property type="match status" value="2"/>
</dbReference>
<comment type="caution">
    <text evidence="2">The sequence shown here is derived from an EMBL/GenBank/DDBJ whole genome shotgun (WGS) entry which is preliminary data.</text>
</comment>
<dbReference type="Proteomes" id="UP000325315">
    <property type="component" value="Unassembled WGS sequence"/>
</dbReference>
<name>A0A5B6VAY3_9ROSI</name>
<dbReference type="AlphaFoldDB" id="A0A5B6VAY3"/>
<dbReference type="OrthoDB" id="1934387at2759"/>
<proteinExistence type="predicted"/>
<keyword evidence="3" id="KW-1185">Reference proteome</keyword>
<dbReference type="Gene3D" id="3.30.420.10">
    <property type="entry name" value="Ribonuclease H-like superfamily/Ribonuclease H"/>
    <property type="match status" value="1"/>
</dbReference>
<dbReference type="InterPro" id="IPR036397">
    <property type="entry name" value="RNaseH_sf"/>
</dbReference>
<dbReference type="InterPro" id="IPR002156">
    <property type="entry name" value="RNaseH_domain"/>
</dbReference>
<dbReference type="InterPro" id="IPR043128">
    <property type="entry name" value="Rev_trsase/Diguanyl_cyclase"/>
</dbReference>
<dbReference type="EMBL" id="SMMG02000007">
    <property type="protein sequence ID" value="KAA3466299.1"/>
    <property type="molecule type" value="Genomic_DNA"/>
</dbReference>
<sequence>MKEEFERFCLVNSGYAKVDPQVIVHKLNFLLEEKAVVEAVRKEIAKLLSAGFIREVECLDWVSNVVMVKKTNGKWRMCINFTNLNKVCLKDSFPLPSVGRFVYASAGHKEIKERWPSSLKRGFFAIRSCLLALRTREQPIRVYVDDMLVKSESIEEYVCILSETFAVLMAHNMKLNLEKCVFGVRRGRSEPGKDQSGHGNVSLVNHEGHTTLYRKSSDTNRLISKMADKCLPFFKAFNTSFSWTTECQAAFEKLKFVLLQQSTLKWRAKVLENRKVHGSQAIVAHLIVVVTNQPMNEILSKVEILGRVTKWDIEQAEFGIDFTSRTMIKLQVLVNFIVECSFEKVVDTVVYVDGSAAKIESGTGALIVDPSGNEWQYRLSLRFQVSNNTIEYKALVSRLQLAGLLGANDLIVHTKSLLVAKQMNGKYDVEKVVLKKYHTIAVQLLAGFDKLSRKDNTCAGSLSKLASFIIIEQRWKILLQHRETPRYDAPQILSIDQEETWITPIVRTLR</sequence>
<evidence type="ECO:0000259" key="1">
    <source>
        <dbReference type="Pfam" id="PF13456"/>
    </source>
</evidence>